<dbReference type="InterPro" id="IPR050266">
    <property type="entry name" value="AB_hydrolase_sf"/>
</dbReference>
<dbReference type="KEGG" id="clk:CGC53_03135"/>
<evidence type="ECO:0000313" key="2">
    <source>
        <dbReference type="EMBL" id="ATA81413.1"/>
    </source>
</evidence>
<sequence length="253" mass="28528">MQVYQTNFGQLRYHDLSGSLIPILFIHGLGCCGSMDYPTVASGSIQAHRRIIPDLLGSGFSDYSDDFPYTIESHASLLKSFVEDLQLEELVIYGHSMGGAIAIKLAEKLDKKVKLLLLSEANLDNGGGFFSKKIANYSYEDFIKFGHEELIRENIQNNNRLWAKSLSLTNPTAIFKESLSLVEGQFPTWREILYKLPTAKVFIFGEQSLPDPDWERLQTEHIQVKVIPNAGHSMAWENPQDLSDVIYQSIVGR</sequence>
<dbReference type="AlphaFoldDB" id="A0A250F8F8"/>
<evidence type="ECO:0000259" key="1">
    <source>
        <dbReference type="Pfam" id="PF00561"/>
    </source>
</evidence>
<dbReference type="Gene3D" id="3.40.50.1820">
    <property type="entry name" value="alpha/beta hydrolase"/>
    <property type="match status" value="1"/>
</dbReference>
<dbReference type="PRINTS" id="PR00111">
    <property type="entry name" value="ABHYDROLASE"/>
</dbReference>
<reference evidence="3" key="1">
    <citation type="submission" date="2017-06" db="EMBL/GenBank/DDBJ databases">
        <title>Capnocytophaga spp. assemblies.</title>
        <authorList>
            <person name="Gulvik C.A."/>
        </authorList>
    </citation>
    <scope>NUCLEOTIDE SEQUENCE [LARGE SCALE GENOMIC DNA]</scope>
    <source>
        <strain evidence="3">H6253</strain>
    </source>
</reference>
<dbReference type="EMBL" id="CP022384">
    <property type="protein sequence ID" value="ATA81413.1"/>
    <property type="molecule type" value="Genomic_DNA"/>
</dbReference>
<dbReference type="Pfam" id="PF00561">
    <property type="entry name" value="Abhydrolase_1"/>
    <property type="match status" value="1"/>
</dbReference>
<dbReference type="GO" id="GO:0016787">
    <property type="term" value="F:hydrolase activity"/>
    <property type="evidence" value="ECO:0007669"/>
    <property type="project" value="UniProtKB-KW"/>
</dbReference>
<organism evidence="2 3">
    <name type="scientific">Capnocytophaga leadbetteri</name>
    <dbReference type="NCBI Taxonomy" id="327575"/>
    <lineage>
        <taxon>Bacteria</taxon>
        <taxon>Pseudomonadati</taxon>
        <taxon>Bacteroidota</taxon>
        <taxon>Flavobacteriia</taxon>
        <taxon>Flavobacteriales</taxon>
        <taxon>Flavobacteriaceae</taxon>
        <taxon>Capnocytophaga</taxon>
    </lineage>
</organism>
<evidence type="ECO:0000313" key="3">
    <source>
        <dbReference type="Proteomes" id="UP000217276"/>
    </source>
</evidence>
<dbReference type="SUPFAM" id="SSF53474">
    <property type="entry name" value="alpha/beta-Hydrolases"/>
    <property type="match status" value="1"/>
</dbReference>
<accession>A0A250F8F8</accession>
<keyword evidence="2" id="KW-0378">Hydrolase</keyword>
<name>A0A250F8F8_9FLAO</name>
<protein>
    <submittedName>
        <fullName evidence="2">Alpha/beta hydrolase</fullName>
    </submittedName>
</protein>
<gene>
    <name evidence="2" type="ORF">CGC53_03135</name>
</gene>
<feature type="domain" description="AB hydrolase-1" evidence="1">
    <location>
        <begin position="22"/>
        <end position="125"/>
    </location>
</feature>
<dbReference type="Proteomes" id="UP000217276">
    <property type="component" value="Chromosome"/>
</dbReference>
<dbReference type="RefSeq" id="WP_095913283.1">
    <property type="nucleotide sequence ID" value="NZ_CAUUPF010000004.1"/>
</dbReference>
<keyword evidence="3" id="KW-1185">Reference proteome</keyword>
<dbReference type="InterPro" id="IPR029058">
    <property type="entry name" value="AB_hydrolase_fold"/>
</dbReference>
<dbReference type="PANTHER" id="PTHR43798">
    <property type="entry name" value="MONOACYLGLYCEROL LIPASE"/>
    <property type="match status" value="1"/>
</dbReference>
<dbReference type="InterPro" id="IPR000073">
    <property type="entry name" value="AB_hydrolase_1"/>
</dbReference>
<proteinExistence type="predicted"/>